<evidence type="ECO:0000256" key="4">
    <source>
        <dbReference type="ARBA" id="ARBA00022801"/>
    </source>
</evidence>
<dbReference type="AlphaFoldDB" id="X0ZEL6"/>
<dbReference type="NCBIfam" id="TIGR00077">
    <property type="entry name" value="lspA"/>
    <property type="match status" value="1"/>
</dbReference>
<keyword evidence="5 7" id="KW-1133">Transmembrane helix</keyword>
<keyword evidence="6 7" id="KW-0472">Membrane</keyword>
<evidence type="ECO:0000256" key="6">
    <source>
        <dbReference type="ARBA" id="ARBA00023136"/>
    </source>
</evidence>
<dbReference type="GO" id="GO:0004190">
    <property type="term" value="F:aspartic-type endopeptidase activity"/>
    <property type="evidence" value="ECO:0007669"/>
    <property type="project" value="InterPro"/>
</dbReference>
<dbReference type="HAMAP" id="MF_00161">
    <property type="entry name" value="LspA"/>
    <property type="match status" value="1"/>
</dbReference>
<dbReference type="EMBL" id="BART01000799">
    <property type="protein sequence ID" value="GAG56632.1"/>
    <property type="molecule type" value="Genomic_DNA"/>
</dbReference>
<evidence type="ECO:0008006" key="9">
    <source>
        <dbReference type="Google" id="ProtNLM"/>
    </source>
</evidence>
<evidence type="ECO:0000256" key="1">
    <source>
        <dbReference type="ARBA" id="ARBA00022475"/>
    </source>
</evidence>
<organism evidence="8">
    <name type="scientific">marine sediment metagenome</name>
    <dbReference type="NCBI Taxonomy" id="412755"/>
    <lineage>
        <taxon>unclassified sequences</taxon>
        <taxon>metagenomes</taxon>
        <taxon>ecological metagenomes</taxon>
    </lineage>
</organism>
<dbReference type="GO" id="GO:0016020">
    <property type="term" value="C:membrane"/>
    <property type="evidence" value="ECO:0007669"/>
    <property type="project" value="InterPro"/>
</dbReference>
<feature type="transmembrane region" description="Helical" evidence="7">
    <location>
        <begin position="133"/>
        <end position="152"/>
    </location>
</feature>
<keyword evidence="2" id="KW-0645">Protease</keyword>
<dbReference type="PANTHER" id="PTHR33695">
    <property type="entry name" value="LIPOPROTEIN SIGNAL PEPTIDASE"/>
    <property type="match status" value="1"/>
</dbReference>
<evidence type="ECO:0000256" key="2">
    <source>
        <dbReference type="ARBA" id="ARBA00022670"/>
    </source>
</evidence>
<feature type="transmembrane region" description="Helical" evidence="7">
    <location>
        <begin position="71"/>
        <end position="90"/>
    </location>
</feature>
<feature type="transmembrane region" description="Helical" evidence="7">
    <location>
        <begin position="12"/>
        <end position="33"/>
    </location>
</feature>
<keyword evidence="4" id="KW-0378">Hydrolase</keyword>
<evidence type="ECO:0000313" key="8">
    <source>
        <dbReference type="EMBL" id="GAG56632.1"/>
    </source>
</evidence>
<dbReference type="Pfam" id="PF01252">
    <property type="entry name" value="Peptidase_A8"/>
    <property type="match status" value="1"/>
</dbReference>
<dbReference type="PANTHER" id="PTHR33695:SF1">
    <property type="entry name" value="LIPOPROTEIN SIGNAL PEPTIDASE"/>
    <property type="match status" value="1"/>
</dbReference>
<keyword evidence="3 7" id="KW-0812">Transmembrane</keyword>
<evidence type="ECO:0000256" key="7">
    <source>
        <dbReference type="SAM" id="Phobius"/>
    </source>
</evidence>
<dbReference type="GO" id="GO:0006508">
    <property type="term" value="P:proteolysis"/>
    <property type="evidence" value="ECO:0007669"/>
    <property type="project" value="UniProtKB-KW"/>
</dbReference>
<gene>
    <name evidence="8" type="ORF">S01H4_03301</name>
</gene>
<protein>
    <recommendedName>
        <fullName evidence="9">Signal peptidase II</fullName>
    </recommendedName>
</protein>
<name>X0ZEL6_9ZZZZ</name>
<keyword evidence="1" id="KW-1003">Cell membrane</keyword>
<accession>X0ZEL6</accession>
<feature type="transmembrane region" description="Helical" evidence="7">
    <location>
        <begin position="95"/>
        <end position="113"/>
    </location>
</feature>
<dbReference type="InterPro" id="IPR001872">
    <property type="entry name" value="Peptidase_A8"/>
</dbReference>
<sequence>MLSRGSRNVLMNVYFFISAVCILILDQVTKYIIIEKLPVNSSIEVIGGFFYITHVKNSGAAFGLFQDSIRILTIISIVAIVLIIILKIILKLNYAFYNVSLGFILGGALGNLIDRYFVGEVTDFINFTFWPVFNIADSFLIIGFCLIIILILREYFKKEKTQRS</sequence>
<proteinExistence type="inferred from homology"/>
<reference evidence="8" key="1">
    <citation type="journal article" date="2014" name="Front. Microbiol.">
        <title>High frequency of phylogenetically diverse reductive dehalogenase-homologous genes in deep subseafloor sedimentary metagenomes.</title>
        <authorList>
            <person name="Kawai M."/>
            <person name="Futagami T."/>
            <person name="Toyoda A."/>
            <person name="Takaki Y."/>
            <person name="Nishi S."/>
            <person name="Hori S."/>
            <person name="Arai W."/>
            <person name="Tsubouchi T."/>
            <person name="Morono Y."/>
            <person name="Uchiyama I."/>
            <person name="Ito T."/>
            <person name="Fujiyama A."/>
            <person name="Inagaki F."/>
            <person name="Takami H."/>
        </authorList>
    </citation>
    <scope>NUCLEOTIDE SEQUENCE</scope>
    <source>
        <strain evidence="8">Expedition CK06-06</strain>
    </source>
</reference>
<comment type="caution">
    <text evidence="8">The sequence shown here is derived from an EMBL/GenBank/DDBJ whole genome shotgun (WGS) entry which is preliminary data.</text>
</comment>
<evidence type="ECO:0000256" key="5">
    <source>
        <dbReference type="ARBA" id="ARBA00022989"/>
    </source>
</evidence>
<evidence type="ECO:0000256" key="3">
    <source>
        <dbReference type="ARBA" id="ARBA00022692"/>
    </source>
</evidence>
<dbReference type="PRINTS" id="PR00781">
    <property type="entry name" value="LIPOSIGPTASE"/>
</dbReference>